<keyword evidence="3" id="KW-1185">Reference proteome</keyword>
<feature type="transmembrane region" description="Helical" evidence="1">
    <location>
        <begin position="270"/>
        <end position="288"/>
    </location>
</feature>
<keyword evidence="1" id="KW-1133">Transmembrane helix</keyword>
<name>A0ABQ6M079_9GAMM</name>
<dbReference type="RefSeq" id="WP_285764368.1">
    <property type="nucleotide sequence ID" value="NZ_BSYJ01000004.1"/>
</dbReference>
<feature type="transmembrane region" description="Helical" evidence="1">
    <location>
        <begin position="20"/>
        <end position="38"/>
    </location>
</feature>
<dbReference type="Proteomes" id="UP001224392">
    <property type="component" value="Unassembled WGS sequence"/>
</dbReference>
<protein>
    <recommendedName>
        <fullName evidence="4">O-antigen ligase domain-containing protein</fullName>
    </recommendedName>
</protein>
<reference evidence="2 3" key="1">
    <citation type="submission" date="2023-04" db="EMBL/GenBank/DDBJ databases">
        <title>Marinobulbifer ophiurae gen. nov., sp. Nov., isolate from tissue of brittle star Ophioplocus japonicus.</title>
        <authorList>
            <person name="Kawano K."/>
            <person name="Sawayama S."/>
            <person name="Nakagawa S."/>
        </authorList>
    </citation>
    <scope>NUCLEOTIDE SEQUENCE [LARGE SCALE GENOMIC DNA]</scope>
    <source>
        <strain evidence="2 3">NKW57</strain>
    </source>
</reference>
<feature type="transmembrane region" description="Helical" evidence="1">
    <location>
        <begin position="200"/>
        <end position="219"/>
    </location>
</feature>
<accession>A0ABQ6M079</accession>
<keyword evidence="1" id="KW-0472">Membrane</keyword>
<proteinExistence type="predicted"/>
<feature type="transmembrane region" description="Helical" evidence="1">
    <location>
        <begin position="45"/>
        <end position="62"/>
    </location>
</feature>
<sequence>MNEREMPEIFGGGLWADQTIVHPLGLTVLAVCLLSLTVLPRRYMFFPLLFLAVAIPSVQRVAVLSLDFTFLRILILMTLLVAVARGHVRDMRWMPLDTVIVAWALWSIVGGGLQAGNLGAVVTRTGAAIDALGAFLVGRIYIRSIVDIRTLCIGVAILAVPTACMFLLEQSTGRNLFSIFGGVPPETIVRQGKLRCQGPFSHPILAGAFWATIVPLFLAFWRGRDRRRWTVLLGAGCATFIVFATASSTPVLTLAAGLAGIMAFSLHRHLALLMWLGIGVLSILHILMEQPIWHLISRVDLAGGSTGWHRYNLINQFILRVDEWWMIGTSYTGHWGWGLQDLTNQYVLEGVRGGMLRLLLFALFLYMLFSQIAQRLRHSNSRYEKQVFWGCWVFLFAHAAGFISVSYFGQMTSLFFLLAGGIACASMPAWAPRPLKRPTSIPVTPPRSGAAGGN</sequence>
<evidence type="ECO:0008006" key="4">
    <source>
        <dbReference type="Google" id="ProtNLM"/>
    </source>
</evidence>
<feature type="transmembrane region" description="Helical" evidence="1">
    <location>
        <begin position="355"/>
        <end position="374"/>
    </location>
</feature>
<feature type="transmembrane region" description="Helical" evidence="1">
    <location>
        <begin position="148"/>
        <end position="168"/>
    </location>
</feature>
<feature type="transmembrane region" description="Helical" evidence="1">
    <location>
        <begin position="231"/>
        <end position="264"/>
    </location>
</feature>
<evidence type="ECO:0000313" key="2">
    <source>
        <dbReference type="EMBL" id="GMG87748.1"/>
    </source>
</evidence>
<gene>
    <name evidence="2" type="ORF">MNKW57_20690</name>
</gene>
<feature type="transmembrane region" description="Helical" evidence="1">
    <location>
        <begin position="121"/>
        <end position="141"/>
    </location>
</feature>
<dbReference type="InterPro" id="IPR051533">
    <property type="entry name" value="WaaL-like"/>
</dbReference>
<dbReference type="PANTHER" id="PTHR37422">
    <property type="entry name" value="TEICHURONIC ACID BIOSYNTHESIS PROTEIN TUAE"/>
    <property type="match status" value="1"/>
</dbReference>
<feature type="transmembrane region" description="Helical" evidence="1">
    <location>
        <begin position="414"/>
        <end position="431"/>
    </location>
</feature>
<evidence type="ECO:0000313" key="3">
    <source>
        <dbReference type="Proteomes" id="UP001224392"/>
    </source>
</evidence>
<keyword evidence="1" id="KW-0812">Transmembrane</keyword>
<comment type="caution">
    <text evidence="2">The sequence shown here is derived from an EMBL/GenBank/DDBJ whole genome shotgun (WGS) entry which is preliminary data.</text>
</comment>
<feature type="transmembrane region" description="Helical" evidence="1">
    <location>
        <begin position="96"/>
        <end position="115"/>
    </location>
</feature>
<evidence type="ECO:0000256" key="1">
    <source>
        <dbReference type="SAM" id="Phobius"/>
    </source>
</evidence>
<feature type="transmembrane region" description="Helical" evidence="1">
    <location>
        <begin position="68"/>
        <end position="84"/>
    </location>
</feature>
<organism evidence="2 3">
    <name type="scientific">Biformimicrobium ophioploci</name>
    <dbReference type="NCBI Taxonomy" id="3036711"/>
    <lineage>
        <taxon>Bacteria</taxon>
        <taxon>Pseudomonadati</taxon>
        <taxon>Pseudomonadota</taxon>
        <taxon>Gammaproteobacteria</taxon>
        <taxon>Cellvibrionales</taxon>
        <taxon>Microbulbiferaceae</taxon>
        <taxon>Biformimicrobium</taxon>
    </lineage>
</organism>
<feature type="transmembrane region" description="Helical" evidence="1">
    <location>
        <begin position="386"/>
        <end position="407"/>
    </location>
</feature>
<dbReference type="PANTHER" id="PTHR37422:SF13">
    <property type="entry name" value="LIPOPOLYSACCHARIDE BIOSYNTHESIS PROTEIN PA4999-RELATED"/>
    <property type="match status" value="1"/>
</dbReference>
<dbReference type="EMBL" id="BSYJ01000004">
    <property type="protein sequence ID" value="GMG87748.1"/>
    <property type="molecule type" value="Genomic_DNA"/>
</dbReference>